<dbReference type="Proteomes" id="UP000076962">
    <property type="component" value="Unassembled WGS sequence"/>
</dbReference>
<reference evidence="1 2" key="1">
    <citation type="submission" date="2016-05" db="EMBL/GenBank/DDBJ databases">
        <title>Single-cell genome of chain-forming Candidatus Thiomargarita nelsonii and comparison to other large sulfur-oxidizing bacteria.</title>
        <authorList>
            <person name="Winkel M."/>
            <person name="Salman V."/>
            <person name="Woyke T."/>
            <person name="Schulz-Vogt H."/>
            <person name="Richter M."/>
            <person name="Flood B."/>
            <person name="Bailey J."/>
            <person name="Amann R."/>
            <person name="Mussmann M."/>
        </authorList>
    </citation>
    <scope>NUCLEOTIDE SEQUENCE [LARGE SCALE GENOMIC DNA]</scope>
    <source>
        <strain evidence="1 2">THI036</strain>
    </source>
</reference>
<organism evidence="1 2">
    <name type="scientific">Candidatus Thiomargarita nelsonii</name>
    <dbReference type="NCBI Taxonomy" id="1003181"/>
    <lineage>
        <taxon>Bacteria</taxon>
        <taxon>Pseudomonadati</taxon>
        <taxon>Pseudomonadota</taxon>
        <taxon>Gammaproteobacteria</taxon>
        <taxon>Thiotrichales</taxon>
        <taxon>Thiotrichaceae</taxon>
        <taxon>Thiomargarita</taxon>
    </lineage>
</organism>
<evidence type="ECO:0000313" key="1">
    <source>
        <dbReference type="EMBL" id="OAD23898.1"/>
    </source>
</evidence>
<sequence>MCLQRITSPSFRRRKNLAVMIINQAGKMFNTIIILCQFLPKITLTRRSGFCLSKLCRGPSLGL</sequence>
<gene>
    <name evidence="1" type="ORF">THIOM_000258</name>
</gene>
<comment type="caution">
    <text evidence="1">The sequence shown here is derived from an EMBL/GenBank/DDBJ whole genome shotgun (WGS) entry which is preliminary data.</text>
</comment>
<accession>A0A176S7L9</accession>
<protein>
    <submittedName>
        <fullName evidence="1">Uncharacterized protein</fullName>
    </submittedName>
</protein>
<evidence type="ECO:0000313" key="2">
    <source>
        <dbReference type="Proteomes" id="UP000076962"/>
    </source>
</evidence>
<keyword evidence="2" id="KW-1185">Reference proteome</keyword>
<dbReference type="AlphaFoldDB" id="A0A176S7L9"/>
<proteinExistence type="predicted"/>
<dbReference type="EMBL" id="LUTY01000109">
    <property type="protein sequence ID" value="OAD23898.1"/>
    <property type="molecule type" value="Genomic_DNA"/>
</dbReference>
<name>A0A176S7L9_9GAMM</name>